<dbReference type="InterPro" id="IPR014746">
    <property type="entry name" value="Gln_synth/guanido_kin_cat_dom"/>
</dbReference>
<dbReference type="AlphaFoldDB" id="A0A8J8MHM2"/>
<evidence type="ECO:0000256" key="3">
    <source>
        <dbReference type="ARBA" id="ARBA00021364"/>
    </source>
</evidence>
<dbReference type="GO" id="GO:0016020">
    <property type="term" value="C:membrane"/>
    <property type="evidence" value="ECO:0007669"/>
    <property type="project" value="TreeGrafter"/>
</dbReference>
<dbReference type="InterPro" id="IPR027302">
    <property type="entry name" value="Gln_synth_N_conserv_site"/>
</dbReference>
<evidence type="ECO:0000313" key="18">
    <source>
        <dbReference type="Proteomes" id="UP000683246"/>
    </source>
</evidence>
<dbReference type="GO" id="GO:0004356">
    <property type="term" value="F:glutamine synthetase activity"/>
    <property type="evidence" value="ECO:0007669"/>
    <property type="project" value="UniProtKB-EC"/>
</dbReference>
<feature type="binding site" evidence="11">
    <location>
        <position position="342"/>
    </location>
    <ligand>
        <name>ATP</name>
        <dbReference type="ChEBI" id="CHEBI:30616"/>
    </ligand>
</feature>
<evidence type="ECO:0000313" key="17">
    <source>
        <dbReference type="EMBL" id="QUI21696.1"/>
    </source>
</evidence>
<dbReference type="NCBIfam" id="TIGR00653">
    <property type="entry name" value="GlnA"/>
    <property type="match status" value="1"/>
</dbReference>
<evidence type="ECO:0000256" key="13">
    <source>
        <dbReference type="PROSITE-ProRule" id="PRU01330"/>
    </source>
</evidence>
<evidence type="ECO:0000256" key="11">
    <source>
        <dbReference type="PIRSR" id="PIRSR604809-2"/>
    </source>
</evidence>
<dbReference type="EMBL" id="CP058649">
    <property type="protein sequence ID" value="QUI21696.1"/>
    <property type="molecule type" value="Genomic_DNA"/>
</dbReference>
<dbReference type="Pfam" id="PF00120">
    <property type="entry name" value="Gln-synt_C"/>
    <property type="match status" value="1"/>
</dbReference>
<dbReference type="PROSITE" id="PS51987">
    <property type="entry name" value="GS_CATALYTIC"/>
    <property type="match status" value="1"/>
</dbReference>
<evidence type="ECO:0000256" key="2">
    <source>
        <dbReference type="ARBA" id="ARBA00012937"/>
    </source>
</evidence>
<feature type="binding site" evidence="10">
    <location>
        <position position="330"/>
    </location>
    <ligand>
        <name>L-glutamate</name>
        <dbReference type="ChEBI" id="CHEBI:29985"/>
    </ligand>
</feature>
<evidence type="ECO:0000256" key="12">
    <source>
        <dbReference type="PIRSR" id="PIRSR604809-3"/>
    </source>
</evidence>
<evidence type="ECO:0000256" key="4">
    <source>
        <dbReference type="ARBA" id="ARBA00022598"/>
    </source>
</evidence>
<feature type="binding site" evidence="12">
    <location>
        <position position="132"/>
    </location>
    <ligand>
        <name>Mg(2+)</name>
        <dbReference type="ChEBI" id="CHEBI:18420"/>
        <label>1</label>
    </ligand>
</feature>
<evidence type="ECO:0000256" key="10">
    <source>
        <dbReference type="PIRSR" id="PIRSR604809-1"/>
    </source>
</evidence>
<keyword evidence="18" id="KW-1185">Reference proteome</keyword>
<dbReference type="InterPro" id="IPR036651">
    <property type="entry name" value="Gln_synt_N_sf"/>
</dbReference>
<keyword evidence="12" id="KW-0460">Magnesium</keyword>
<dbReference type="PANTHER" id="PTHR43407:SF1">
    <property type="entry name" value="LENGSIN"/>
    <property type="match status" value="1"/>
</dbReference>
<dbReference type="InterPro" id="IPR008146">
    <property type="entry name" value="Gln_synth_cat_dom"/>
</dbReference>
<protein>
    <recommendedName>
        <fullName evidence="3">Glutamine synthetase</fullName>
        <ecNumber evidence="2">6.3.1.2</ecNumber>
    </recommendedName>
    <alternativeName>
        <fullName evidence="8">Glutamate--ammonia ligase</fullName>
    </alternativeName>
    <alternativeName>
        <fullName evidence="7">Glutamine synthetase I alpha</fullName>
    </alternativeName>
</protein>
<dbReference type="InterPro" id="IPR008147">
    <property type="entry name" value="Gln_synt_N"/>
</dbReference>
<feature type="binding site" evidence="12">
    <location>
        <position position="134"/>
    </location>
    <ligand>
        <name>Mg(2+)</name>
        <dbReference type="ChEBI" id="CHEBI:18420"/>
        <label>1</label>
    </ligand>
</feature>
<sequence length="476" mass="53954">MFNNMQELKDYCVDNDIKVIDFKVIDLAGRWHHLTIPAARFTEKTLEDGIGFDGSSYGFLTIEKSDMVFIPDLSSAFVDPFNEVPLLTMIGNIYAIGDKVERFEGDPRYVAEKAERYMKETGIADKAKFGPEFEFYILDHISYKSLPNHMEVYLDAEQAEWNMGNKDRKNLGFKVGRHKGYHVDIPYDVNFNLRNNMVLMLEENGVPVKYHHTEVGGPGQLEIELSFGGLLEMADRTMLTKYILKNEAIRNGKTVTFMPKPIFGEAGNGMHVHFQLFKDDEPIFYDAKGYSGLSQTALYAIGGILKHAPALMAFTNPSTNSYKRLIPGYEAPVSICYATANRSSVIRIPGYAKKPDTKRFEFRPSDATSNPYLAFSALMMAMLDGIRHRIDPVEEGFGPYDVNIFELPEEEKAKIKGLPRSLEEAADALEKDHDFLLEGGVFCEGIIQNQLKAIRRDASRVTIMPNPIEFEMYFDL</sequence>
<dbReference type="PROSITE" id="PS51986">
    <property type="entry name" value="GS_BETA_GRASP"/>
    <property type="match status" value="1"/>
</dbReference>
<evidence type="ECO:0000259" key="15">
    <source>
        <dbReference type="PROSITE" id="PS51986"/>
    </source>
</evidence>
<comment type="cofactor">
    <cofactor evidence="12">
        <name>Mg(2+)</name>
        <dbReference type="ChEBI" id="CHEBI:18420"/>
    </cofactor>
    <text evidence="12">Binds 2 Mg(2+) ions per subunit.</text>
</comment>
<name>A0A8J8MHM2_9FIRM</name>
<dbReference type="GO" id="GO:0019740">
    <property type="term" value="P:nitrogen utilization"/>
    <property type="evidence" value="ECO:0007669"/>
    <property type="project" value="TreeGrafter"/>
</dbReference>
<gene>
    <name evidence="17" type="primary">glnA</name>
    <name evidence="17" type="ORF">HZI73_05035</name>
</gene>
<feature type="binding site" evidence="12">
    <location>
        <position position="271"/>
    </location>
    <ligand>
        <name>Mg(2+)</name>
        <dbReference type="ChEBI" id="CHEBI:18420"/>
        <label>1</label>
    </ligand>
</feature>
<dbReference type="Proteomes" id="UP000683246">
    <property type="component" value="Chromosome"/>
</dbReference>
<keyword evidence="5 11" id="KW-0547">Nucleotide-binding</keyword>
<dbReference type="SMART" id="SM01230">
    <property type="entry name" value="Gln-synt_C"/>
    <property type="match status" value="1"/>
</dbReference>
<evidence type="ECO:0000256" key="8">
    <source>
        <dbReference type="ARBA" id="ARBA00030668"/>
    </source>
</evidence>
<dbReference type="PANTHER" id="PTHR43407">
    <property type="entry name" value="GLUTAMINE SYNTHETASE"/>
    <property type="match status" value="1"/>
</dbReference>
<dbReference type="GO" id="GO:0005737">
    <property type="term" value="C:cytoplasm"/>
    <property type="evidence" value="ECO:0007669"/>
    <property type="project" value="TreeGrafter"/>
</dbReference>
<keyword evidence="12" id="KW-0479">Metal-binding</keyword>
<comment type="catalytic activity">
    <reaction evidence="9">
        <text>L-glutamate + NH4(+) + ATP = L-glutamine + ADP + phosphate + H(+)</text>
        <dbReference type="Rhea" id="RHEA:16169"/>
        <dbReference type="ChEBI" id="CHEBI:15378"/>
        <dbReference type="ChEBI" id="CHEBI:28938"/>
        <dbReference type="ChEBI" id="CHEBI:29985"/>
        <dbReference type="ChEBI" id="CHEBI:30616"/>
        <dbReference type="ChEBI" id="CHEBI:43474"/>
        <dbReference type="ChEBI" id="CHEBI:58359"/>
        <dbReference type="ChEBI" id="CHEBI:456216"/>
        <dbReference type="EC" id="6.3.1.2"/>
    </reaction>
</comment>
<reference evidence="17" key="1">
    <citation type="submission" date="2020-07" db="EMBL/GenBank/DDBJ databases">
        <title>Vallitalea pronyensis genome.</title>
        <authorList>
            <person name="Postec A."/>
        </authorList>
    </citation>
    <scope>NUCLEOTIDE SEQUENCE</scope>
    <source>
        <strain evidence="17">FatNI3</strain>
    </source>
</reference>
<feature type="binding site" evidence="10">
    <location>
        <position position="324"/>
    </location>
    <ligand>
        <name>L-glutamate</name>
        <dbReference type="ChEBI" id="CHEBI:29985"/>
    </ligand>
</feature>
<dbReference type="GO" id="GO:0006542">
    <property type="term" value="P:glutamine biosynthetic process"/>
    <property type="evidence" value="ECO:0007669"/>
    <property type="project" value="InterPro"/>
</dbReference>
<dbReference type="SUPFAM" id="SSF55931">
    <property type="entry name" value="Glutamine synthetase/guanido kinase"/>
    <property type="match status" value="1"/>
</dbReference>
<evidence type="ECO:0000256" key="1">
    <source>
        <dbReference type="ARBA" id="ARBA00009897"/>
    </source>
</evidence>
<dbReference type="GO" id="GO:0005524">
    <property type="term" value="F:ATP binding"/>
    <property type="evidence" value="ECO:0007669"/>
    <property type="project" value="UniProtKB-KW"/>
</dbReference>
<keyword evidence="4 17" id="KW-0436">Ligase</keyword>
<dbReference type="EC" id="6.3.1.2" evidence="2"/>
<organism evidence="17 18">
    <name type="scientific">Vallitalea pronyensis</name>
    <dbReference type="NCBI Taxonomy" id="1348613"/>
    <lineage>
        <taxon>Bacteria</taxon>
        <taxon>Bacillati</taxon>
        <taxon>Bacillota</taxon>
        <taxon>Clostridia</taxon>
        <taxon>Lachnospirales</taxon>
        <taxon>Vallitaleaceae</taxon>
        <taxon>Vallitalea</taxon>
    </lineage>
</organism>
<accession>A0A8J8MHM2</accession>
<proteinExistence type="inferred from homology"/>
<feature type="binding site" evidence="12">
    <location>
        <position position="214"/>
    </location>
    <ligand>
        <name>Mg(2+)</name>
        <dbReference type="ChEBI" id="CHEBI:18420"/>
        <label>1</label>
    </ligand>
</feature>
<comment type="similarity">
    <text evidence="1 13 14">Belongs to the glutamine synthetase family.</text>
</comment>
<evidence type="ECO:0000256" key="14">
    <source>
        <dbReference type="RuleBase" id="RU000384"/>
    </source>
</evidence>
<feature type="domain" description="GS beta-grasp" evidence="15">
    <location>
        <begin position="15"/>
        <end position="98"/>
    </location>
</feature>
<evidence type="ECO:0000256" key="5">
    <source>
        <dbReference type="ARBA" id="ARBA00022741"/>
    </source>
</evidence>
<dbReference type="SUPFAM" id="SSF54368">
    <property type="entry name" value="Glutamine synthetase, N-terminal domain"/>
    <property type="match status" value="1"/>
</dbReference>
<feature type="domain" description="GS catalytic" evidence="16">
    <location>
        <begin position="107"/>
        <end position="476"/>
    </location>
</feature>
<feature type="binding site" evidence="10">
    <location>
        <position position="363"/>
    </location>
    <ligand>
        <name>L-glutamate</name>
        <dbReference type="ChEBI" id="CHEBI:29985"/>
    </ligand>
</feature>
<evidence type="ECO:0000256" key="9">
    <source>
        <dbReference type="ARBA" id="ARBA00049436"/>
    </source>
</evidence>
<evidence type="ECO:0000256" key="7">
    <source>
        <dbReference type="ARBA" id="ARBA00030136"/>
    </source>
</evidence>
<dbReference type="KEGG" id="vpy:HZI73_05035"/>
<feature type="binding site" evidence="10">
    <location>
        <position position="342"/>
    </location>
    <ligand>
        <name>L-glutamate</name>
        <dbReference type="ChEBI" id="CHEBI:29985"/>
    </ligand>
</feature>
<evidence type="ECO:0000256" key="6">
    <source>
        <dbReference type="ARBA" id="ARBA00022840"/>
    </source>
</evidence>
<dbReference type="Pfam" id="PF03951">
    <property type="entry name" value="Gln-synt_N"/>
    <property type="match status" value="1"/>
</dbReference>
<dbReference type="PROSITE" id="PS00180">
    <property type="entry name" value="GLNA_1"/>
    <property type="match status" value="1"/>
</dbReference>
<dbReference type="InterPro" id="IPR004809">
    <property type="entry name" value="Gln_synth_I"/>
</dbReference>
<evidence type="ECO:0000259" key="16">
    <source>
        <dbReference type="PROSITE" id="PS51987"/>
    </source>
</evidence>
<dbReference type="Gene3D" id="3.10.20.70">
    <property type="entry name" value="Glutamine synthetase, N-terminal domain"/>
    <property type="match status" value="1"/>
</dbReference>
<dbReference type="RefSeq" id="WP_212697167.1">
    <property type="nucleotide sequence ID" value="NZ_CP058649.1"/>
</dbReference>
<dbReference type="GO" id="GO:0046872">
    <property type="term" value="F:metal ion binding"/>
    <property type="evidence" value="ECO:0007669"/>
    <property type="project" value="UniProtKB-KW"/>
</dbReference>
<feature type="binding site" evidence="12">
    <location>
        <position position="222"/>
    </location>
    <ligand>
        <name>Mg(2+)</name>
        <dbReference type="ChEBI" id="CHEBI:18420"/>
        <label>1</label>
    </ligand>
</feature>
<dbReference type="Gene3D" id="3.30.590.10">
    <property type="entry name" value="Glutamine synthetase/guanido kinase, catalytic domain"/>
    <property type="match status" value="1"/>
</dbReference>
<feature type="binding site" evidence="12">
    <location>
        <position position="361"/>
    </location>
    <ligand>
        <name>Mg(2+)</name>
        <dbReference type="ChEBI" id="CHEBI:18420"/>
        <label>1</label>
    </ligand>
</feature>
<keyword evidence="6 11" id="KW-0067">ATP-binding</keyword>